<sequence length="41" mass="5192">SEFYLFIYRYFISILHFFINIVLNNLLLLKKFQNKFKKVLY</sequence>
<evidence type="ECO:0000313" key="2">
    <source>
        <dbReference type="EMBL" id="KKL03785.1"/>
    </source>
</evidence>
<keyword evidence="1" id="KW-0472">Membrane</keyword>
<keyword evidence="1" id="KW-0812">Transmembrane</keyword>
<comment type="caution">
    <text evidence="2">The sequence shown here is derived from an EMBL/GenBank/DDBJ whole genome shotgun (WGS) entry which is preliminary data.</text>
</comment>
<dbReference type="AlphaFoldDB" id="A0A0F9A2R7"/>
<feature type="transmembrane region" description="Helical" evidence="1">
    <location>
        <begin position="6"/>
        <end position="28"/>
    </location>
</feature>
<feature type="non-terminal residue" evidence="2">
    <location>
        <position position="1"/>
    </location>
</feature>
<organism evidence="2">
    <name type="scientific">marine sediment metagenome</name>
    <dbReference type="NCBI Taxonomy" id="412755"/>
    <lineage>
        <taxon>unclassified sequences</taxon>
        <taxon>metagenomes</taxon>
        <taxon>ecological metagenomes</taxon>
    </lineage>
</organism>
<proteinExistence type="predicted"/>
<dbReference type="EMBL" id="LAZR01044793">
    <property type="protein sequence ID" value="KKL03785.1"/>
    <property type="molecule type" value="Genomic_DNA"/>
</dbReference>
<reference evidence="2" key="1">
    <citation type="journal article" date="2015" name="Nature">
        <title>Complex archaea that bridge the gap between prokaryotes and eukaryotes.</title>
        <authorList>
            <person name="Spang A."/>
            <person name="Saw J.H."/>
            <person name="Jorgensen S.L."/>
            <person name="Zaremba-Niedzwiedzka K."/>
            <person name="Martijn J."/>
            <person name="Lind A.E."/>
            <person name="van Eijk R."/>
            <person name="Schleper C."/>
            <person name="Guy L."/>
            <person name="Ettema T.J."/>
        </authorList>
    </citation>
    <scope>NUCLEOTIDE SEQUENCE</scope>
</reference>
<keyword evidence="1" id="KW-1133">Transmembrane helix</keyword>
<name>A0A0F9A2R7_9ZZZZ</name>
<protein>
    <submittedName>
        <fullName evidence="2">Uncharacterized protein</fullName>
    </submittedName>
</protein>
<accession>A0A0F9A2R7</accession>
<evidence type="ECO:0000256" key="1">
    <source>
        <dbReference type="SAM" id="Phobius"/>
    </source>
</evidence>
<gene>
    <name evidence="2" type="ORF">LCGC14_2622680</name>
</gene>